<dbReference type="InterPro" id="IPR036388">
    <property type="entry name" value="WH-like_DNA-bd_sf"/>
</dbReference>
<reference evidence="8" key="1">
    <citation type="submission" date="2018-02" db="EMBL/GenBank/DDBJ databases">
        <authorList>
            <person name="Hausmann B."/>
        </authorList>
    </citation>
    <scope>NUCLEOTIDE SEQUENCE [LARGE SCALE GENOMIC DNA]</scope>
    <source>
        <strain evidence="8">Peat soil MAG SbA1</strain>
    </source>
</reference>
<protein>
    <submittedName>
        <fullName evidence="7">Sigma-24, ECF subfamily</fullName>
    </submittedName>
</protein>
<evidence type="ECO:0000256" key="1">
    <source>
        <dbReference type="ARBA" id="ARBA00010641"/>
    </source>
</evidence>
<dbReference type="Pfam" id="PF08281">
    <property type="entry name" value="Sigma70_r4_2"/>
    <property type="match status" value="1"/>
</dbReference>
<dbReference type="Gene3D" id="1.10.1740.10">
    <property type="match status" value="1"/>
</dbReference>
<dbReference type="InterPro" id="IPR013249">
    <property type="entry name" value="RNA_pol_sigma70_r4_t2"/>
</dbReference>
<dbReference type="SUPFAM" id="SSF88946">
    <property type="entry name" value="Sigma2 domain of RNA polymerase sigma factors"/>
    <property type="match status" value="1"/>
</dbReference>
<dbReference type="GO" id="GO:0006352">
    <property type="term" value="P:DNA-templated transcription initiation"/>
    <property type="evidence" value="ECO:0007669"/>
    <property type="project" value="InterPro"/>
</dbReference>
<comment type="similarity">
    <text evidence="1">Belongs to the sigma-70 factor family. ECF subfamily.</text>
</comment>
<evidence type="ECO:0000256" key="2">
    <source>
        <dbReference type="ARBA" id="ARBA00023015"/>
    </source>
</evidence>
<dbReference type="Gene3D" id="1.10.10.10">
    <property type="entry name" value="Winged helix-like DNA-binding domain superfamily/Winged helix DNA-binding domain"/>
    <property type="match status" value="1"/>
</dbReference>
<organism evidence="7 8">
    <name type="scientific">Candidatus Sulfotelmatobacter kueseliae</name>
    <dbReference type="NCBI Taxonomy" id="2042962"/>
    <lineage>
        <taxon>Bacteria</taxon>
        <taxon>Pseudomonadati</taxon>
        <taxon>Acidobacteriota</taxon>
        <taxon>Terriglobia</taxon>
        <taxon>Terriglobales</taxon>
        <taxon>Candidatus Korobacteraceae</taxon>
        <taxon>Candidatus Sulfotelmatobacter</taxon>
    </lineage>
</organism>
<feature type="domain" description="RNA polymerase sigma-70 region 2" evidence="5">
    <location>
        <begin position="12"/>
        <end position="69"/>
    </location>
</feature>
<dbReference type="SUPFAM" id="SSF88659">
    <property type="entry name" value="Sigma3 and sigma4 domains of RNA polymerase sigma factors"/>
    <property type="match status" value="1"/>
</dbReference>
<dbReference type="GO" id="GO:0003677">
    <property type="term" value="F:DNA binding"/>
    <property type="evidence" value="ECO:0007669"/>
    <property type="project" value="InterPro"/>
</dbReference>
<accession>A0A2U3LC08</accession>
<dbReference type="InterPro" id="IPR039425">
    <property type="entry name" value="RNA_pol_sigma-70-like"/>
</dbReference>
<evidence type="ECO:0000256" key="4">
    <source>
        <dbReference type="ARBA" id="ARBA00023163"/>
    </source>
</evidence>
<dbReference type="PANTHER" id="PTHR43133">
    <property type="entry name" value="RNA POLYMERASE ECF-TYPE SIGMA FACTO"/>
    <property type="match status" value="1"/>
</dbReference>
<proteinExistence type="inferred from homology"/>
<dbReference type="InterPro" id="IPR013325">
    <property type="entry name" value="RNA_pol_sigma_r2"/>
</dbReference>
<feature type="domain" description="RNA polymerase sigma factor 70 region 4 type 2" evidence="6">
    <location>
        <begin position="112"/>
        <end position="162"/>
    </location>
</feature>
<dbReference type="Pfam" id="PF04542">
    <property type="entry name" value="Sigma70_r2"/>
    <property type="match status" value="1"/>
</dbReference>
<dbReference type="CDD" id="cd06171">
    <property type="entry name" value="Sigma70_r4"/>
    <property type="match status" value="1"/>
</dbReference>
<dbReference type="InterPro" id="IPR014284">
    <property type="entry name" value="RNA_pol_sigma-70_dom"/>
</dbReference>
<dbReference type="Proteomes" id="UP000238701">
    <property type="component" value="Unassembled WGS sequence"/>
</dbReference>
<keyword evidence="4" id="KW-0804">Transcription</keyword>
<evidence type="ECO:0000313" key="7">
    <source>
        <dbReference type="EMBL" id="SPF49474.1"/>
    </source>
</evidence>
<dbReference type="InterPro" id="IPR007627">
    <property type="entry name" value="RNA_pol_sigma70_r2"/>
</dbReference>
<keyword evidence="3" id="KW-0731">Sigma factor</keyword>
<dbReference type="OrthoDB" id="9803470at2"/>
<dbReference type="EMBL" id="OMOD01000190">
    <property type="protein sequence ID" value="SPF49474.1"/>
    <property type="molecule type" value="Genomic_DNA"/>
</dbReference>
<dbReference type="PANTHER" id="PTHR43133:SF51">
    <property type="entry name" value="RNA POLYMERASE SIGMA FACTOR"/>
    <property type="match status" value="1"/>
</dbReference>
<evidence type="ECO:0000259" key="6">
    <source>
        <dbReference type="Pfam" id="PF08281"/>
    </source>
</evidence>
<dbReference type="NCBIfam" id="TIGR02937">
    <property type="entry name" value="sigma70-ECF"/>
    <property type="match status" value="1"/>
</dbReference>
<dbReference type="InterPro" id="IPR013324">
    <property type="entry name" value="RNA_pol_sigma_r3/r4-like"/>
</dbReference>
<name>A0A2U3LC08_9BACT</name>
<gene>
    <name evidence="7" type="ORF">SBA1_910022</name>
</gene>
<evidence type="ECO:0000259" key="5">
    <source>
        <dbReference type="Pfam" id="PF04542"/>
    </source>
</evidence>
<evidence type="ECO:0000256" key="3">
    <source>
        <dbReference type="ARBA" id="ARBA00023082"/>
    </source>
</evidence>
<dbReference type="GO" id="GO:0016987">
    <property type="term" value="F:sigma factor activity"/>
    <property type="evidence" value="ECO:0007669"/>
    <property type="project" value="UniProtKB-KW"/>
</dbReference>
<evidence type="ECO:0000313" key="8">
    <source>
        <dbReference type="Proteomes" id="UP000238701"/>
    </source>
</evidence>
<dbReference type="AlphaFoldDB" id="A0A2U3LC08"/>
<sequence>MGHDAPDFEALTRQHKDSVYRQMIRVCGNREDAEDVLIEALLKAYRHLDQLRESEAFRAWLAQIARRVCWQLKEQESLMPLLQLSTLQDEGQEIAADEPGPETQATRRQMKQLFDEAIASLPAGYRSVYELREIEDRPGDEVALKLGISRAAMKSRLHRAREMVRAHLDRALVGEMPKKILLGGTSWK</sequence>
<keyword evidence="2" id="KW-0805">Transcription regulation</keyword>